<dbReference type="InterPro" id="IPR056964">
    <property type="entry name" value="Phage_holin"/>
</dbReference>
<evidence type="ECO:0000313" key="3">
    <source>
        <dbReference type="Proteomes" id="UP000192366"/>
    </source>
</evidence>
<name>A0A1W9Z0H4_MYCBA</name>
<keyword evidence="1" id="KW-1133">Transmembrane helix</keyword>
<gene>
    <name evidence="2" type="ORF">BST17_08460</name>
</gene>
<comment type="caution">
    <text evidence="2">The sequence shown here is derived from an EMBL/GenBank/DDBJ whole genome shotgun (WGS) entry which is preliminary data.</text>
</comment>
<evidence type="ECO:0000256" key="1">
    <source>
        <dbReference type="SAM" id="Phobius"/>
    </source>
</evidence>
<reference evidence="2 3" key="1">
    <citation type="submission" date="2017-02" db="EMBL/GenBank/DDBJ databases">
        <title>The new phylogeny of genus Mycobacterium.</title>
        <authorList>
            <person name="Tortoli E."/>
            <person name="Trovato A."/>
            <person name="Cirillo D.M."/>
        </authorList>
    </citation>
    <scope>NUCLEOTIDE SEQUENCE [LARGE SCALE GENOMIC DNA]</scope>
    <source>
        <strain evidence="2 3">DSM 45578</strain>
    </source>
</reference>
<feature type="transmembrane region" description="Helical" evidence="1">
    <location>
        <begin position="7"/>
        <end position="24"/>
    </location>
</feature>
<keyword evidence="1" id="KW-0472">Membrane</keyword>
<protein>
    <recommendedName>
        <fullName evidence="4">Holin</fullName>
    </recommendedName>
</protein>
<evidence type="ECO:0000313" key="2">
    <source>
        <dbReference type="EMBL" id="ORA05783.1"/>
    </source>
</evidence>
<accession>A0A1W9Z0H4</accession>
<keyword evidence="1" id="KW-0812">Transmembrane</keyword>
<dbReference type="OrthoDB" id="4630279at2"/>
<sequence>MHRVYGVGAAIIVVTFLADVWLVVDYWRAAAWSLTLGALFITVFTVLYGFRSSWWSNRIGKIFFAKSILLTVTMWQIVATTWVGQDYPYRNQIRFIIYAVFALAYVTMDIALWREQQRDREGRVRDEPTRHLGLPPL</sequence>
<keyword evidence="3" id="KW-1185">Reference proteome</keyword>
<feature type="transmembrane region" description="Helical" evidence="1">
    <location>
        <begin position="30"/>
        <end position="50"/>
    </location>
</feature>
<organism evidence="2 3">
    <name type="scientific">Mycolicibacterium bacteremicum</name>
    <name type="common">Mycobacterium bacteremicum</name>
    <dbReference type="NCBI Taxonomy" id="564198"/>
    <lineage>
        <taxon>Bacteria</taxon>
        <taxon>Bacillati</taxon>
        <taxon>Actinomycetota</taxon>
        <taxon>Actinomycetes</taxon>
        <taxon>Mycobacteriales</taxon>
        <taxon>Mycobacteriaceae</taxon>
        <taxon>Mycolicibacterium</taxon>
    </lineage>
</organism>
<feature type="transmembrane region" description="Helical" evidence="1">
    <location>
        <begin position="62"/>
        <end position="83"/>
    </location>
</feature>
<dbReference type="EMBL" id="MVHJ01000005">
    <property type="protein sequence ID" value="ORA05783.1"/>
    <property type="molecule type" value="Genomic_DNA"/>
</dbReference>
<evidence type="ECO:0008006" key="4">
    <source>
        <dbReference type="Google" id="ProtNLM"/>
    </source>
</evidence>
<proteinExistence type="predicted"/>
<dbReference type="STRING" id="564198.BST17_08460"/>
<dbReference type="Pfam" id="PF23778">
    <property type="entry name" value="Phage_holin_2"/>
    <property type="match status" value="1"/>
</dbReference>
<dbReference type="Proteomes" id="UP000192366">
    <property type="component" value="Unassembled WGS sequence"/>
</dbReference>
<dbReference type="RefSeq" id="WP_083057026.1">
    <property type="nucleotide sequence ID" value="NZ_JACKVM010000014.1"/>
</dbReference>
<dbReference type="AlphaFoldDB" id="A0A1W9Z0H4"/>
<feature type="transmembrane region" description="Helical" evidence="1">
    <location>
        <begin position="95"/>
        <end position="113"/>
    </location>
</feature>